<name>A0A388L8E3_CHABU</name>
<gene>
    <name evidence="12" type="ORF">CBR_g26493</name>
</gene>
<accession>A0A388L8E3</accession>
<dbReference type="InterPro" id="IPR027417">
    <property type="entry name" value="P-loop_NTPase"/>
</dbReference>
<evidence type="ECO:0000256" key="7">
    <source>
        <dbReference type="ARBA" id="ARBA00023136"/>
    </source>
</evidence>
<dbReference type="Pfam" id="PF06472">
    <property type="entry name" value="ABC_membrane_2"/>
    <property type="match status" value="1"/>
</dbReference>
<dbReference type="Gramene" id="GBG78463">
    <property type="protein sequence ID" value="GBG78463"/>
    <property type="gene ID" value="CBR_g26493"/>
</dbReference>
<evidence type="ECO:0000256" key="6">
    <source>
        <dbReference type="ARBA" id="ARBA00022989"/>
    </source>
</evidence>
<evidence type="ECO:0000256" key="9">
    <source>
        <dbReference type="SAM" id="Phobius"/>
    </source>
</evidence>
<feature type="compositionally biased region" description="Basic and acidic residues" evidence="8">
    <location>
        <begin position="1107"/>
        <end position="1120"/>
    </location>
</feature>
<evidence type="ECO:0000259" key="10">
    <source>
        <dbReference type="PROSITE" id="PS50893"/>
    </source>
</evidence>
<comment type="caution">
    <text evidence="12">The sequence shown here is derived from an EMBL/GenBank/DDBJ whole genome shotgun (WGS) entry which is preliminary data.</text>
</comment>
<dbReference type="CDD" id="cd03223">
    <property type="entry name" value="ABCD_peroxisomal_ALDP"/>
    <property type="match status" value="1"/>
</dbReference>
<feature type="transmembrane region" description="Helical" evidence="9">
    <location>
        <begin position="328"/>
        <end position="348"/>
    </location>
</feature>
<evidence type="ECO:0000256" key="4">
    <source>
        <dbReference type="ARBA" id="ARBA00022741"/>
    </source>
</evidence>
<dbReference type="SUPFAM" id="SSF52540">
    <property type="entry name" value="P-loop containing nucleoside triphosphate hydrolases"/>
    <property type="match status" value="1"/>
</dbReference>
<dbReference type="Gene3D" id="1.20.1560.10">
    <property type="entry name" value="ABC transporter type 1, transmembrane domain"/>
    <property type="match status" value="1"/>
</dbReference>
<evidence type="ECO:0000313" key="12">
    <source>
        <dbReference type="EMBL" id="GBG78463.1"/>
    </source>
</evidence>
<keyword evidence="2" id="KW-0813">Transport</keyword>
<dbReference type="InterPro" id="IPR011527">
    <property type="entry name" value="ABC1_TM_dom"/>
</dbReference>
<dbReference type="Pfam" id="PF00005">
    <property type="entry name" value="ABC_tran"/>
    <property type="match status" value="2"/>
</dbReference>
<dbReference type="OrthoDB" id="422637at2759"/>
<feature type="domain" description="ABC transporter" evidence="10">
    <location>
        <begin position="745"/>
        <end position="1080"/>
    </location>
</feature>
<dbReference type="AlphaFoldDB" id="A0A388L8E3"/>
<evidence type="ECO:0000259" key="11">
    <source>
        <dbReference type="PROSITE" id="PS50929"/>
    </source>
</evidence>
<dbReference type="PROSITE" id="PS00211">
    <property type="entry name" value="ABC_TRANSPORTER_1"/>
    <property type="match status" value="1"/>
</dbReference>
<feature type="transmembrane region" description="Helical" evidence="9">
    <location>
        <begin position="469"/>
        <end position="492"/>
    </location>
</feature>
<feature type="transmembrane region" description="Helical" evidence="9">
    <location>
        <begin position="439"/>
        <end position="463"/>
    </location>
</feature>
<keyword evidence="4" id="KW-0547">Nucleotide-binding</keyword>
<comment type="similarity">
    <text evidence="1">Belongs to the ABC transporter superfamily. ABCD family. Peroxisomal fatty acyl CoA transporter (TC 3.A.1.203) subfamily.</text>
</comment>
<evidence type="ECO:0000313" key="13">
    <source>
        <dbReference type="Proteomes" id="UP000265515"/>
    </source>
</evidence>
<evidence type="ECO:0000256" key="3">
    <source>
        <dbReference type="ARBA" id="ARBA00022692"/>
    </source>
</evidence>
<dbReference type="GO" id="GO:0016020">
    <property type="term" value="C:membrane"/>
    <property type="evidence" value="ECO:0007669"/>
    <property type="project" value="InterPro"/>
</dbReference>
<dbReference type="GO" id="GO:0005524">
    <property type="term" value="F:ATP binding"/>
    <property type="evidence" value="ECO:0007669"/>
    <property type="project" value="UniProtKB-KW"/>
</dbReference>
<keyword evidence="6 9" id="KW-1133">Transmembrane helix</keyword>
<dbReference type="GO" id="GO:0016887">
    <property type="term" value="F:ATP hydrolysis activity"/>
    <property type="evidence" value="ECO:0007669"/>
    <property type="project" value="InterPro"/>
</dbReference>
<feature type="domain" description="ABC transmembrane type-1" evidence="11">
    <location>
        <begin position="329"/>
        <end position="612"/>
    </location>
</feature>
<evidence type="ECO:0000256" key="8">
    <source>
        <dbReference type="SAM" id="MobiDB-lite"/>
    </source>
</evidence>
<keyword evidence="5" id="KW-0067">ATP-binding</keyword>
<evidence type="ECO:0000256" key="1">
    <source>
        <dbReference type="ARBA" id="ARBA00008575"/>
    </source>
</evidence>
<dbReference type="PANTHER" id="PTHR11384:SF59">
    <property type="entry name" value="LYSOSOMAL COBALAMIN TRANSPORTER ABCD4"/>
    <property type="match status" value="1"/>
</dbReference>
<proteinExistence type="inferred from homology"/>
<evidence type="ECO:0008006" key="14">
    <source>
        <dbReference type="Google" id="ProtNLM"/>
    </source>
</evidence>
<dbReference type="SMART" id="SM00382">
    <property type="entry name" value="AAA"/>
    <property type="match status" value="1"/>
</dbReference>
<feature type="compositionally biased region" description="Basic and acidic residues" evidence="8">
    <location>
        <begin position="853"/>
        <end position="873"/>
    </location>
</feature>
<feature type="region of interest" description="Disordered" evidence="8">
    <location>
        <begin position="715"/>
        <end position="741"/>
    </location>
</feature>
<dbReference type="InterPro" id="IPR036640">
    <property type="entry name" value="ABC1_TM_sf"/>
</dbReference>
<protein>
    <recommendedName>
        <fullName evidence="14">ABC transporter domain-containing protein</fullName>
    </recommendedName>
</protein>
<dbReference type="PROSITE" id="PS50893">
    <property type="entry name" value="ABC_TRANSPORTER_2"/>
    <property type="match status" value="1"/>
</dbReference>
<dbReference type="InterPro" id="IPR003439">
    <property type="entry name" value="ABC_transporter-like_ATP-bd"/>
</dbReference>
<dbReference type="SUPFAM" id="SSF90123">
    <property type="entry name" value="ABC transporter transmembrane region"/>
    <property type="match status" value="1"/>
</dbReference>
<dbReference type="GO" id="GO:0140359">
    <property type="term" value="F:ABC-type transporter activity"/>
    <property type="evidence" value="ECO:0007669"/>
    <property type="project" value="InterPro"/>
</dbReference>
<dbReference type="PROSITE" id="PS50929">
    <property type="entry name" value="ABC_TM1F"/>
    <property type="match status" value="1"/>
</dbReference>
<evidence type="ECO:0000256" key="5">
    <source>
        <dbReference type="ARBA" id="ARBA00022840"/>
    </source>
</evidence>
<feature type="region of interest" description="Disordered" evidence="8">
    <location>
        <begin position="221"/>
        <end position="276"/>
    </location>
</feature>
<keyword evidence="13" id="KW-1185">Reference proteome</keyword>
<feature type="region of interest" description="Disordered" evidence="8">
    <location>
        <begin position="1085"/>
        <end position="1120"/>
    </location>
</feature>
<dbReference type="PANTHER" id="PTHR11384">
    <property type="entry name" value="ATP-BINDING CASSETTE, SUB-FAMILY D MEMBER"/>
    <property type="match status" value="1"/>
</dbReference>
<sequence>MLRVLDLGSVAGELLPGVVYPSSPRVAREIDGSSCRQSLVVQLPRFQSDPRTRPCARANATCPSLSWATFQRQSRSVPRVRSGSAGVDRWTCAATLGRRRREEALRLRAHIPVPVGASSLDWLWNGLRGRGPDCRRLTAGHSKIRRMPDETDMSYDSVVGRDRIHRAQGKRAPRADQGPWMQAVGTARAKGSGSETVVNVMRRRRRRFEGCEQGRGRRSQAILSGVGGDPDRGVSGGGGLDVGIRNDPGPDPDADVAAGSAANKEGGGSASCHQSTTSLSTVGGECSADQRSSSTAITSTGWILWHRFLHVAKPYWNSEDKVQARLRLAAVFALTLATTGISVAFSFLGRDFYNALASKNQAQFTRQLLYYLGAFVVGIPVFVMRDYLRDRLALRWRTWMTKEYMRLYFNNRAFYKIQSQSLIDNPDQRIVDDIKRFTYTALGFSLSVFNSLIDLVSFSGILLGIYPPLFFVLIVYSLGGTAISVVLGKSLVRLNFMQEKREADFRYGLARVRENAESIAFYGGEGNEIDILLERFKLSFQNYMKLMTVSRNLNFFTSGYRCFIQLLPAAVVAPLFFMGKIEIGVITQSYSAFEHILSVFSLVVYEFQSISSFSAEVQRLGEFTEMLEQNANNANNQEKAQQMPTAAVERTEKTIDRSIINLIDLPYPGHREPTSTSFSTSAHSGLTATVSDSNSKSTSFATDMDKQGAIFLQGSENSGSLRDSDDGDGASPEPSQTLEDAPVLLEVENLTLYTPQYTQRLIADLSLTVRVGEHLLVMGPSGSGKTSLLRAIAGLWQSGAGTIRRHIAISDAQGDPQMSTMMKPGGADYHSNTTHASGTQDGAEPVLVLEKSLSQEKREDELREDVTDDRESKECGNAGGLVFFLPQRPYMVLGTLRQQLLYPTWSSILSLDEESERLQHLFSIPRKRREGSTVDGGQAQLMEAASSECPSDDDLREVLNRVMLGHLLDRADGLDSDVEWASVLSLGEQQRLAFARLLLSPARLVLMDESTSALDADNEAHLYNEVINSGITMISVGHRSSLLNYHTHLLKCVLENQDKSENVSKQWITLPIADLTMPVKMEIMQEEKAQEVPEQSTEGATNAVPGTEKESRGGGREQGV</sequence>
<evidence type="ECO:0000256" key="2">
    <source>
        <dbReference type="ARBA" id="ARBA00022448"/>
    </source>
</evidence>
<keyword evidence="7 9" id="KW-0472">Membrane</keyword>
<feature type="compositionally biased region" description="Polar residues" evidence="8">
    <location>
        <begin position="830"/>
        <end position="840"/>
    </location>
</feature>
<dbReference type="InterPro" id="IPR017871">
    <property type="entry name" value="ABC_transporter-like_CS"/>
</dbReference>
<feature type="region of interest" description="Disordered" evidence="8">
    <location>
        <begin position="671"/>
        <end position="700"/>
    </location>
</feature>
<dbReference type="EMBL" id="BFEA01000296">
    <property type="protein sequence ID" value="GBG78463.1"/>
    <property type="molecule type" value="Genomic_DNA"/>
</dbReference>
<feature type="compositionally biased region" description="Polar residues" evidence="8">
    <location>
        <begin position="674"/>
        <end position="700"/>
    </location>
</feature>
<dbReference type="STRING" id="69332.A0A388L8E3"/>
<feature type="transmembrane region" description="Helical" evidence="9">
    <location>
        <begin position="368"/>
        <end position="388"/>
    </location>
</feature>
<dbReference type="Gene3D" id="3.40.50.300">
    <property type="entry name" value="P-loop containing nucleotide triphosphate hydrolases"/>
    <property type="match status" value="1"/>
</dbReference>
<feature type="transmembrane region" description="Helical" evidence="9">
    <location>
        <begin position="553"/>
        <end position="577"/>
    </location>
</feature>
<organism evidence="12 13">
    <name type="scientific">Chara braunii</name>
    <name type="common">Braun's stonewort</name>
    <dbReference type="NCBI Taxonomy" id="69332"/>
    <lineage>
        <taxon>Eukaryota</taxon>
        <taxon>Viridiplantae</taxon>
        <taxon>Streptophyta</taxon>
        <taxon>Charophyceae</taxon>
        <taxon>Charales</taxon>
        <taxon>Characeae</taxon>
        <taxon>Chara</taxon>
    </lineage>
</organism>
<keyword evidence="3 9" id="KW-0812">Transmembrane</keyword>
<dbReference type="InterPro" id="IPR003593">
    <property type="entry name" value="AAA+_ATPase"/>
</dbReference>
<reference evidence="12 13" key="1">
    <citation type="journal article" date="2018" name="Cell">
        <title>The Chara Genome: Secondary Complexity and Implications for Plant Terrestrialization.</title>
        <authorList>
            <person name="Nishiyama T."/>
            <person name="Sakayama H."/>
            <person name="Vries J.D."/>
            <person name="Buschmann H."/>
            <person name="Saint-Marcoux D."/>
            <person name="Ullrich K.K."/>
            <person name="Haas F.B."/>
            <person name="Vanderstraeten L."/>
            <person name="Becker D."/>
            <person name="Lang D."/>
            <person name="Vosolsobe S."/>
            <person name="Rombauts S."/>
            <person name="Wilhelmsson P.K.I."/>
            <person name="Janitza P."/>
            <person name="Kern R."/>
            <person name="Heyl A."/>
            <person name="Rumpler F."/>
            <person name="Villalobos L.I.A.C."/>
            <person name="Clay J.M."/>
            <person name="Skokan R."/>
            <person name="Toyoda A."/>
            <person name="Suzuki Y."/>
            <person name="Kagoshima H."/>
            <person name="Schijlen E."/>
            <person name="Tajeshwar N."/>
            <person name="Catarino B."/>
            <person name="Hetherington A.J."/>
            <person name="Saltykova A."/>
            <person name="Bonnot C."/>
            <person name="Breuninger H."/>
            <person name="Symeonidi A."/>
            <person name="Radhakrishnan G.V."/>
            <person name="Van Nieuwerburgh F."/>
            <person name="Deforce D."/>
            <person name="Chang C."/>
            <person name="Karol K.G."/>
            <person name="Hedrich R."/>
            <person name="Ulvskov P."/>
            <person name="Glockner G."/>
            <person name="Delwiche C.F."/>
            <person name="Petrasek J."/>
            <person name="Van de Peer Y."/>
            <person name="Friml J."/>
            <person name="Beilby M."/>
            <person name="Dolan L."/>
            <person name="Kohara Y."/>
            <person name="Sugano S."/>
            <person name="Fujiyama A."/>
            <person name="Delaux P.-M."/>
            <person name="Quint M."/>
            <person name="TheiBen G."/>
            <person name="Hagemann M."/>
            <person name="Harholt J."/>
            <person name="Dunand C."/>
            <person name="Zachgo S."/>
            <person name="Langdale J."/>
            <person name="Maumus F."/>
            <person name="Straeten D.V.D."/>
            <person name="Gould S.B."/>
            <person name="Rensing S.A."/>
        </authorList>
    </citation>
    <scope>NUCLEOTIDE SEQUENCE [LARGE SCALE GENOMIC DNA]</scope>
    <source>
        <strain evidence="12 13">S276</strain>
    </source>
</reference>
<dbReference type="Proteomes" id="UP000265515">
    <property type="component" value="Unassembled WGS sequence"/>
</dbReference>
<dbReference type="InterPro" id="IPR050835">
    <property type="entry name" value="ABC_transporter_sub-D"/>
</dbReference>
<feature type="region of interest" description="Disordered" evidence="8">
    <location>
        <begin position="824"/>
        <end position="873"/>
    </location>
</feature>